<dbReference type="InterPro" id="IPR035906">
    <property type="entry name" value="MetI-like_sf"/>
</dbReference>
<name>A0ABV5HKT8_9VIBR</name>
<organism evidence="9 10">
    <name type="scientific">Vibrio olivae</name>
    <dbReference type="NCBI Taxonomy" id="1243002"/>
    <lineage>
        <taxon>Bacteria</taxon>
        <taxon>Pseudomonadati</taxon>
        <taxon>Pseudomonadota</taxon>
        <taxon>Gammaproteobacteria</taxon>
        <taxon>Vibrionales</taxon>
        <taxon>Vibrionaceae</taxon>
        <taxon>Vibrio</taxon>
    </lineage>
</organism>
<feature type="transmembrane region" description="Helical" evidence="7">
    <location>
        <begin position="346"/>
        <end position="370"/>
    </location>
</feature>
<dbReference type="Gene3D" id="1.10.3720.10">
    <property type="entry name" value="MetI-like"/>
    <property type="match status" value="2"/>
</dbReference>
<dbReference type="PANTHER" id="PTHR30183">
    <property type="entry name" value="MOLYBDENUM TRANSPORT SYSTEM PERMEASE PROTEIN MODB"/>
    <property type="match status" value="1"/>
</dbReference>
<dbReference type="PANTHER" id="PTHR30183:SF6">
    <property type="entry name" value="INNER MEMBRANE ABC TRANSPORTER PERMEASE PROTEIN YNJC"/>
    <property type="match status" value="1"/>
</dbReference>
<feature type="transmembrane region" description="Helical" evidence="7">
    <location>
        <begin position="209"/>
        <end position="242"/>
    </location>
</feature>
<feature type="transmembrane region" description="Helical" evidence="7">
    <location>
        <begin position="299"/>
        <end position="321"/>
    </location>
</feature>
<feature type="domain" description="ABC transmembrane type-1" evidence="8">
    <location>
        <begin position="54"/>
        <end position="271"/>
    </location>
</feature>
<proteinExistence type="predicted"/>
<feature type="domain" description="ABC transmembrane type-1" evidence="8">
    <location>
        <begin position="346"/>
        <end position="538"/>
    </location>
</feature>
<dbReference type="Proteomes" id="UP001589645">
    <property type="component" value="Unassembled WGS sequence"/>
</dbReference>
<evidence type="ECO:0000256" key="6">
    <source>
        <dbReference type="ARBA" id="ARBA00023136"/>
    </source>
</evidence>
<dbReference type="EMBL" id="JBHMEP010000001">
    <property type="protein sequence ID" value="MFB9134367.1"/>
    <property type="molecule type" value="Genomic_DNA"/>
</dbReference>
<evidence type="ECO:0000256" key="7">
    <source>
        <dbReference type="SAM" id="Phobius"/>
    </source>
</evidence>
<accession>A0ABV5HKT8</accession>
<keyword evidence="6 7" id="KW-0472">Membrane</keyword>
<sequence>MLHLGYITVIVLCLAPLAPGFIGVLSAAFGFIPAIGMDQVSADAFWKITQWPGVTQSLLLTIISSVVSTYGALLLCFAILQSLWLSRYWANIEKLLAPLLALPHVAFAIGFAFLFAPTGFIARFIYALFEYTPNASEATSFIQDPNALGLTIALMFKEVPFLLFMSIPILQQLNVPKLFQSCRSMGYTPVQFWWKTVLPQWLPRIRFSLFAVAAYGVSVVDLGLILGPVASPTFAVVVWQWFNDPDLNYLPQAAAGAVVLFVLLCAVMVGMVTVEKLITLVWRRWQYSGRFGLALPGKLLMALCASLSIAIIPLLSVWSVAQRWSFPDLIPSQFTNRFWINEWFGVYPTLFTSLSIATISATLALILAMVAQQYRLRSRWRLPSYLFLIPMLLPQLSLLLGMQVTTLWLGAQHYYLWVIWSHLFFAFPFVYLALDGPWRSYNENFSNMALSLGKSRFYTFVFIKMPLLKAAIIYAWALGASVSLAQYLPTLILGAGRITTITTEAVALSSGFDRRVTAIYALWQGLLPLVFFALSLLLSHRGHGVASSQTPTAHKDACSL</sequence>
<evidence type="ECO:0000256" key="4">
    <source>
        <dbReference type="ARBA" id="ARBA00022692"/>
    </source>
</evidence>
<keyword evidence="2" id="KW-0813">Transport</keyword>
<comment type="caution">
    <text evidence="9">The sequence shown here is derived from an EMBL/GenBank/DDBJ whole genome shotgun (WGS) entry which is preliminary data.</text>
</comment>
<keyword evidence="5 7" id="KW-1133">Transmembrane helix</keyword>
<evidence type="ECO:0000256" key="5">
    <source>
        <dbReference type="ARBA" id="ARBA00022989"/>
    </source>
</evidence>
<feature type="transmembrane region" description="Helical" evidence="7">
    <location>
        <begin position="254"/>
        <end position="278"/>
    </location>
</feature>
<dbReference type="RefSeq" id="WP_390191867.1">
    <property type="nucleotide sequence ID" value="NZ_JBHMEP010000001.1"/>
</dbReference>
<feature type="transmembrane region" description="Helical" evidence="7">
    <location>
        <begin position="7"/>
        <end position="37"/>
    </location>
</feature>
<feature type="transmembrane region" description="Helical" evidence="7">
    <location>
        <begin position="382"/>
        <end position="402"/>
    </location>
</feature>
<feature type="transmembrane region" description="Helical" evidence="7">
    <location>
        <begin position="147"/>
        <end position="170"/>
    </location>
</feature>
<feature type="transmembrane region" description="Helical" evidence="7">
    <location>
        <begin position="455"/>
        <end position="477"/>
    </location>
</feature>
<evidence type="ECO:0000313" key="9">
    <source>
        <dbReference type="EMBL" id="MFB9134367.1"/>
    </source>
</evidence>
<dbReference type="PROSITE" id="PS50928">
    <property type="entry name" value="ABC_TM1"/>
    <property type="match status" value="2"/>
</dbReference>
<dbReference type="CDD" id="cd06261">
    <property type="entry name" value="TM_PBP2"/>
    <property type="match status" value="1"/>
</dbReference>
<feature type="transmembrane region" description="Helical" evidence="7">
    <location>
        <begin position="518"/>
        <end position="538"/>
    </location>
</feature>
<keyword evidence="10" id="KW-1185">Reference proteome</keyword>
<evidence type="ECO:0000313" key="10">
    <source>
        <dbReference type="Proteomes" id="UP001589645"/>
    </source>
</evidence>
<dbReference type="InterPro" id="IPR000515">
    <property type="entry name" value="MetI-like"/>
</dbReference>
<keyword evidence="3" id="KW-1003">Cell membrane</keyword>
<evidence type="ECO:0000259" key="8">
    <source>
        <dbReference type="PROSITE" id="PS50928"/>
    </source>
</evidence>
<evidence type="ECO:0000256" key="3">
    <source>
        <dbReference type="ARBA" id="ARBA00022475"/>
    </source>
</evidence>
<feature type="transmembrane region" description="Helical" evidence="7">
    <location>
        <begin position="101"/>
        <end position="127"/>
    </location>
</feature>
<reference evidence="9 10" key="1">
    <citation type="submission" date="2024-09" db="EMBL/GenBank/DDBJ databases">
        <authorList>
            <person name="Sun Q."/>
            <person name="Mori K."/>
        </authorList>
    </citation>
    <scope>NUCLEOTIDE SEQUENCE [LARGE SCALE GENOMIC DNA]</scope>
    <source>
        <strain evidence="9 10">CECT 8064</strain>
    </source>
</reference>
<feature type="transmembrane region" description="Helical" evidence="7">
    <location>
        <begin position="57"/>
        <end position="80"/>
    </location>
</feature>
<evidence type="ECO:0000256" key="2">
    <source>
        <dbReference type="ARBA" id="ARBA00022448"/>
    </source>
</evidence>
<gene>
    <name evidence="9" type="ORF">ACFFUV_05195</name>
</gene>
<dbReference type="SUPFAM" id="SSF161098">
    <property type="entry name" value="MetI-like"/>
    <property type="match status" value="2"/>
</dbReference>
<protein>
    <submittedName>
        <fullName evidence="9">ABC transporter permease</fullName>
    </submittedName>
</protein>
<keyword evidence="4 7" id="KW-0812">Transmembrane</keyword>
<feature type="transmembrane region" description="Helical" evidence="7">
    <location>
        <begin position="414"/>
        <end position="434"/>
    </location>
</feature>
<comment type="subcellular location">
    <subcellularLocation>
        <location evidence="1">Cell membrane</location>
        <topology evidence="1">Multi-pass membrane protein</topology>
    </subcellularLocation>
</comment>
<evidence type="ECO:0000256" key="1">
    <source>
        <dbReference type="ARBA" id="ARBA00004651"/>
    </source>
</evidence>